<dbReference type="PANTHER" id="PTHR11265:SF0">
    <property type="entry name" value="12S RRNA N4-METHYLCYTIDINE METHYLTRANSFERASE"/>
    <property type="match status" value="1"/>
</dbReference>
<dbReference type="InterPro" id="IPR023397">
    <property type="entry name" value="SAM-dep_MeTrfase_MraW_recog"/>
</dbReference>
<dbReference type="GO" id="GO:0071424">
    <property type="term" value="F:rRNA (cytosine-N4-)-methyltransferase activity"/>
    <property type="evidence" value="ECO:0007669"/>
    <property type="project" value="TreeGrafter"/>
</dbReference>
<dbReference type="STRING" id="2903.R1D0P3"/>
<organism evidence="5 6">
    <name type="scientific">Emiliania huxleyi (strain CCMP1516)</name>
    <dbReference type="NCBI Taxonomy" id="280463"/>
    <lineage>
        <taxon>Eukaryota</taxon>
        <taxon>Haptista</taxon>
        <taxon>Haptophyta</taxon>
        <taxon>Prymnesiophyceae</taxon>
        <taxon>Isochrysidales</taxon>
        <taxon>Noelaerhabdaceae</taxon>
        <taxon>Emiliania</taxon>
    </lineage>
</organism>
<proteinExistence type="inferred from homology"/>
<dbReference type="OMA" id="HSECAAV"/>
<dbReference type="GeneID" id="17254384"/>
<dbReference type="SUPFAM" id="SSF53335">
    <property type="entry name" value="S-adenosyl-L-methionine-dependent methyltransferases"/>
    <property type="match status" value="1"/>
</dbReference>
<evidence type="ECO:0000313" key="5">
    <source>
        <dbReference type="EnsemblProtists" id="EOD08200"/>
    </source>
</evidence>
<keyword evidence="6" id="KW-1185">Reference proteome</keyword>
<dbReference type="Pfam" id="PF01795">
    <property type="entry name" value="Methyltransf_5"/>
    <property type="match status" value="1"/>
</dbReference>
<dbReference type="Proteomes" id="UP000013827">
    <property type="component" value="Unassembled WGS sequence"/>
</dbReference>
<dbReference type="InterPro" id="IPR029063">
    <property type="entry name" value="SAM-dependent_MTases_sf"/>
</dbReference>
<dbReference type="InterPro" id="IPR002903">
    <property type="entry name" value="RsmH"/>
</dbReference>
<dbReference type="eggNOG" id="KOG2782">
    <property type="taxonomic scope" value="Eukaryota"/>
</dbReference>
<evidence type="ECO:0000256" key="1">
    <source>
        <dbReference type="ARBA" id="ARBA00010396"/>
    </source>
</evidence>
<dbReference type="SUPFAM" id="SSF81799">
    <property type="entry name" value="Putative methyltransferase TM0872, insert domain"/>
    <property type="match status" value="1"/>
</dbReference>
<accession>A0A0D3IAB5</accession>
<dbReference type="AlphaFoldDB" id="A0A0D3IAB5"/>
<evidence type="ECO:0000256" key="4">
    <source>
        <dbReference type="ARBA" id="ARBA00022691"/>
    </source>
</evidence>
<evidence type="ECO:0000256" key="2">
    <source>
        <dbReference type="ARBA" id="ARBA00022603"/>
    </source>
</evidence>
<dbReference type="RefSeq" id="XP_005760629.1">
    <property type="nucleotide sequence ID" value="XM_005760572.1"/>
</dbReference>
<dbReference type="PaxDb" id="2903-EOD08200"/>
<dbReference type="HOGENOM" id="CLU_038422_3_2_1"/>
<name>A0A0D3IAB5_EMIH1</name>
<reference evidence="5" key="2">
    <citation type="submission" date="2024-10" db="UniProtKB">
        <authorList>
            <consortium name="EnsemblProtists"/>
        </authorList>
    </citation>
    <scope>IDENTIFICATION</scope>
</reference>
<keyword evidence="3" id="KW-0808">Transferase</keyword>
<evidence type="ECO:0000313" key="6">
    <source>
        <dbReference type="Proteomes" id="UP000013827"/>
    </source>
</evidence>
<dbReference type="GO" id="GO:0070475">
    <property type="term" value="P:rRNA base methylation"/>
    <property type="evidence" value="ECO:0007669"/>
    <property type="project" value="TreeGrafter"/>
</dbReference>
<dbReference type="Gene3D" id="1.10.150.170">
    <property type="entry name" value="Putative methyltransferase TM0872, insert domain"/>
    <property type="match status" value="1"/>
</dbReference>
<dbReference type="Gene3D" id="3.40.50.150">
    <property type="entry name" value="Vaccinia Virus protein VP39"/>
    <property type="match status" value="1"/>
</dbReference>
<comment type="similarity">
    <text evidence="1">Belongs to the methyltransferase superfamily. RsmH family.</text>
</comment>
<keyword evidence="2" id="KW-0489">Methyltransferase</keyword>
<evidence type="ECO:0000256" key="3">
    <source>
        <dbReference type="ARBA" id="ARBA00022679"/>
    </source>
</evidence>
<dbReference type="EnsemblProtists" id="EOD08200">
    <property type="protein sequence ID" value="EOD08200"/>
    <property type="gene ID" value="EMIHUDRAFT_43973"/>
</dbReference>
<reference evidence="6" key="1">
    <citation type="journal article" date="2013" name="Nature">
        <title>Pan genome of the phytoplankton Emiliania underpins its global distribution.</title>
        <authorList>
            <person name="Read B.A."/>
            <person name="Kegel J."/>
            <person name="Klute M.J."/>
            <person name="Kuo A."/>
            <person name="Lefebvre S.C."/>
            <person name="Maumus F."/>
            <person name="Mayer C."/>
            <person name="Miller J."/>
            <person name="Monier A."/>
            <person name="Salamov A."/>
            <person name="Young J."/>
            <person name="Aguilar M."/>
            <person name="Claverie J.M."/>
            <person name="Frickenhaus S."/>
            <person name="Gonzalez K."/>
            <person name="Herman E.K."/>
            <person name="Lin Y.C."/>
            <person name="Napier J."/>
            <person name="Ogata H."/>
            <person name="Sarno A.F."/>
            <person name="Shmutz J."/>
            <person name="Schroeder D."/>
            <person name="de Vargas C."/>
            <person name="Verret F."/>
            <person name="von Dassow P."/>
            <person name="Valentin K."/>
            <person name="Van de Peer Y."/>
            <person name="Wheeler G."/>
            <person name="Dacks J.B."/>
            <person name="Delwiche C.F."/>
            <person name="Dyhrman S.T."/>
            <person name="Glockner G."/>
            <person name="John U."/>
            <person name="Richards T."/>
            <person name="Worden A.Z."/>
            <person name="Zhang X."/>
            <person name="Grigoriev I.V."/>
            <person name="Allen A.E."/>
            <person name="Bidle K."/>
            <person name="Borodovsky M."/>
            <person name="Bowler C."/>
            <person name="Brownlee C."/>
            <person name="Cock J.M."/>
            <person name="Elias M."/>
            <person name="Gladyshev V.N."/>
            <person name="Groth M."/>
            <person name="Guda C."/>
            <person name="Hadaegh A."/>
            <person name="Iglesias-Rodriguez M.D."/>
            <person name="Jenkins J."/>
            <person name="Jones B.M."/>
            <person name="Lawson T."/>
            <person name="Leese F."/>
            <person name="Lindquist E."/>
            <person name="Lobanov A."/>
            <person name="Lomsadze A."/>
            <person name="Malik S.B."/>
            <person name="Marsh M.E."/>
            <person name="Mackinder L."/>
            <person name="Mock T."/>
            <person name="Mueller-Roeber B."/>
            <person name="Pagarete A."/>
            <person name="Parker M."/>
            <person name="Probert I."/>
            <person name="Quesneville H."/>
            <person name="Raines C."/>
            <person name="Rensing S.A."/>
            <person name="Riano-Pachon D.M."/>
            <person name="Richier S."/>
            <person name="Rokitta S."/>
            <person name="Shiraiwa Y."/>
            <person name="Soanes D.M."/>
            <person name="van der Giezen M."/>
            <person name="Wahlund T.M."/>
            <person name="Williams B."/>
            <person name="Wilson W."/>
            <person name="Wolfe G."/>
            <person name="Wurch L.L."/>
        </authorList>
    </citation>
    <scope>NUCLEOTIDE SEQUENCE</scope>
</reference>
<keyword evidence="4" id="KW-0949">S-adenosyl-L-methionine</keyword>
<dbReference type="GO" id="GO:0005737">
    <property type="term" value="C:cytoplasm"/>
    <property type="evidence" value="ECO:0007669"/>
    <property type="project" value="TreeGrafter"/>
</dbReference>
<dbReference type="PANTHER" id="PTHR11265">
    <property type="entry name" value="S-ADENOSYL-METHYLTRANSFERASE MRAW"/>
    <property type="match status" value="1"/>
</dbReference>
<dbReference type="KEGG" id="ehx:EMIHUDRAFT_43973"/>
<protein>
    <submittedName>
        <fullName evidence="5">Uncharacterized protein</fullName>
    </submittedName>
</protein>
<sequence length="250" mass="26495">QAAGTHTPAMLPEIVARLVQPSPDGVVVDATYGRGGHTRGMIAALSARGVCHAFDMDAEAVTDGKALAAEERRFTIHHAPFSRMAATLPHLAETPSGGGGGVAAILFDLGISSPQFDEAHRGFRPEADGPLDLRFDQSRGQTAHEFLSTAPRAEITRVLRSFGETSDGAAAQRVADAIILPRRSRDAPETLPRRSRCVLAAPPPPRQPHFAAAPRQALRVHLNDEFGECSRGLEAARSLLSPGGRIGVIT</sequence>